<protein>
    <recommendedName>
        <fullName evidence="2">SMP domain-containing protein</fullName>
    </recommendedName>
</protein>
<evidence type="ECO:0000259" key="2">
    <source>
        <dbReference type="Pfam" id="PF04927"/>
    </source>
</evidence>
<accession>A0A7C8I4U6</accession>
<dbReference type="OrthoDB" id="2799468at2759"/>
<evidence type="ECO:0000256" key="1">
    <source>
        <dbReference type="SAM" id="MobiDB-lite"/>
    </source>
</evidence>
<organism evidence="3 4">
    <name type="scientific">Massariosphaeria phaeospora</name>
    <dbReference type="NCBI Taxonomy" id="100035"/>
    <lineage>
        <taxon>Eukaryota</taxon>
        <taxon>Fungi</taxon>
        <taxon>Dikarya</taxon>
        <taxon>Ascomycota</taxon>
        <taxon>Pezizomycotina</taxon>
        <taxon>Dothideomycetes</taxon>
        <taxon>Pleosporomycetidae</taxon>
        <taxon>Pleosporales</taxon>
        <taxon>Pleosporales incertae sedis</taxon>
        <taxon>Massariosphaeria</taxon>
    </lineage>
</organism>
<feature type="domain" description="SMP" evidence="2">
    <location>
        <begin position="300"/>
        <end position="340"/>
    </location>
</feature>
<name>A0A7C8I4U6_9PLEO</name>
<keyword evidence="4" id="KW-1185">Reference proteome</keyword>
<evidence type="ECO:0000313" key="3">
    <source>
        <dbReference type="EMBL" id="KAF2869386.1"/>
    </source>
</evidence>
<feature type="compositionally biased region" description="Basic and acidic residues" evidence="1">
    <location>
        <begin position="226"/>
        <end position="257"/>
    </location>
</feature>
<dbReference type="InterPro" id="IPR007011">
    <property type="entry name" value="LEA_SMP_dom"/>
</dbReference>
<comment type="caution">
    <text evidence="3">The sequence shown here is derived from an EMBL/GenBank/DDBJ whole genome shotgun (WGS) entry which is preliminary data.</text>
</comment>
<sequence>MMATGTTEQMLQGHQQDVLHKLKNDPISITAEDARRFSENFDAHDEHSARIISAVEAMAAAGPELTGTESLGDQPHTSILTVVKDLQAVVDADPAAVTTEVLRTAQGVVSKMQKAVGTASAPHPELEAELQDEFAKIEPKVEQGIVTKAEADHLHSLEARAHGHTEKGGLTAMAQSVVAKRERRASISEGSNAHDIPKPPASSEEQSRNDREANRQAAEQIVGSKIENEPEQVTKDDAALVQSREARAGVQIDKDSVAAKAQSLADKNEQSSEQSSSGDQAQQDKDINRKMAELDVGTKMEHEPKNITKEDAAFVQSREARAQGVVESDSIAAKAQSLADQKENRTAVEAN</sequence>
<dbReference type="EMBL" id="JAADJZ010000016">
    <property type="protein sequence ID" value="KAF2869386.1"/>
    <property type="molecule type" value="Genomic_DNA"/>
</dbReference>
<feature type="compositionally biased region" description="Basic and acidic residues" evidence="1">
    <location>
        <begin position="205"/>
        <end position="214"/>
    </location>
</feature>
<dbReference type="Pfam" id="PF04927">
    <property type="entry name" value="SMP"/>
    <property type="match status" value="1"/>
</dbReference>
<feature type="compositionally biased region" description="Low complexity" evidence="1">
    <location>
        <begin position="271"/>
        <end position="281"/>
    </location>
</feature>
<feature type="region of interest" description="Disordered" evidence="1">
    <location>
        <begin position="176"/>
        <end position="351"/>
    </location>
</feature>
<feature type="compositionally biased region" description="Basic and acidic residues" evidence="1">
    <location>
        <begin position="340"/>
        <end position="351"/>
    </location>
</feature>
<proteinExistence type="predicted"/>
<reference evidence="3 4" key="1">
    <citation type="submission" date="2020-01" db="EMBL/GenBank/DDBJ databases">
        <authorList>
            <consortium name="DOE Joint Genome Institute"/>
            <person name="Haridas S."/>
            <person name="Albert R."/>
            <person name="Binder M."/>
            <person name="Bloem J."/>
            <person name="Labutti K."/>
            <person name="Salamov A."/>
            <person name="Andreopoulos B."/>
            <person name="Baker S.E."/>
            <person name="Barry K."/>
            <person name="Bills G."/>
            <person name="Bluhm B.H."/>
            <person name="Cannon C."/>
            <person name="Castanera R."/>
            <person name="Culley D.E."/>
            <person name="Daum C."/>
            <person name="Ezra D."/>
            <person name="Gonzalez J.B."/>
            <person name="Henrissat B."/>
            <person name="Kuo A."/>
            <person name="Liang C."/>
            <person name="Lipzen A."/>
            <person name="Lutzoni F."/>
            <person name="Magnuson J."/>
            <person name="Mondo S."/>
            <person name="Nolan M."/>
            <person name="Ohm R."/>
            <person name="Pangilinan J."/>
            <person name="Park H.-J.H."/>
            <person name="Ramirez L."/>
            <person name="Alfaro M."/>
            <person name="Sun H."/>
            <person name="Tritt A."/>
            <person name="Yoshinaga Y."/>
            <person name="Zwiers L.-H.L."/>
            <person name="Turgeon B.G."/>
            <person name="Goodwin S.B."/>
            <person name="Spatafora J.W."/>
            <person name="Crous P.W."/>
            <person name="Grigoriev I.V."/>
        </authorList>
    </citation>
    <scope>NUCLEOTIDE SEQUENCE [LARGE SCALE GENOMIC DNA]</scope>
    <source>
        <strain evidence="3 4">CBS 611.86</strain>
    </source>
</reference>
<dbReference type="AlphaFoldDB" id="A0A7C8I4U6"/>
<evidence type="ECO:0000313" key="4">
    <source>
        <dbReference type="Proteomes" id="UP000481861"/>
    </source>
</evidence>
<feature type="compositionally biased region" description="Basic and acidic residues" evidence="1">
    <location>
        <begin position="282"/>
        <end position="312"/>
    </location>
</feature>
<gene>
    <name evidence="3" type="ORF">BDV95DRAFT_98365</name>
</gene>
<dbReference type="Proteomes" id="UP000481861">
    <property type="component" value="Unassembled WGS sequence"/>
</dbReference>